<evidence type="ECO:0000256" key="1">
    <source>
        <dbReference type="SAM" id="Phobius"/>
    </source>
</evidence>
<feature type="transmembrane region" description="Helical" evidence="1">
    <location>
        <begin position="15"/>
        <end position="39"/>
    </location>
</feature>
<feature type="transmembrane region" description="Helical" evidence="1">
    <location>
        <begin position="60"/>
        <end position="77"/>
    </location>
</feature>
<accession>A0A644UDW7</accession>
<protein>
    <submittedName>
        <fullName evidence="2">Uncharacterized protein</fullName>
    </submittedName>
</protein>
<name>A0A644UDW7_9ZZZZ</name>
<keyword evidence="1" id="KW-0812">Transmembrane</keyword>
<keyword evidence="1" id="KW-1133">Transmembrane helix</keyword>
<comment type="caution">
    <text evidence="2">The sequence shown here is derived from an EMBL/GenBank/DDBJ whole genome shotgun (WGS) entry which is preliminary data.</text>
</comment>
<dbReference type="AlphaFoldDB" id="A0A644UDW7"/>
<dbReference type="EMBL" id="VSSQ01000103">
    <property type="protein sequence ID" value="MPL77060.1"/>
    <property type="molecule type" value="Genomic_DNA"/>
</dbReference>
<organism evidence="2">
    <name type="scientific">bioreactor metagenome</name>
    <dbReference type="NCBI Taxonomy" id="1076179"/>
    <lineage>
        <taxon>unclassified sequences</taxon>
        <taxon>metagenomes</taxon>
        <taxon>ecological metagenomes</taxon>
    </lineage>
</organism>
<gene>
    <name evidence="2" type="ORF">SDC9_22911</name>
</gene>
<keyword evidence="1" id="KW-0472">Membrane</keyword>
<sequence length="78" mass="9004">MSLDTIYYTWQKTTFFIVHITTIWLLLVLLATALSSWLLASSFDKQNARAREAKLARRTASAYTSIALTLWLISFIFK</sequence>
<proteinExistence type="predicted"/>
<evidence type="ECO:0000313" key="2">
    <source>
        <dbReference type="EMBL" id="MPL77060.1"/>
    </source>
</evidence>
<reference evidence="2" key="1">
    <citation type="submission" date="2019-08" db="EMBL/GenBank/DDBJ databases">
        <authorList>
            <person name="Kucharzyk K."/>
            <person name="Murdoch R.W."/>
            <person name="Higgins S."/>
            <person name="Loffler F."/>
        </authorList>
    </citation>
    <scope>NUCLEOTIDE SEQUENCE</scope>
</reference>